<comment type="caution">
    <text evidence="2">The sequence shown here is derived from an EMBL/GenBank/DDBJ whole genome shotgun (WGS) entry which is preliminary data.</text>
</comment>
<organism evidence="2 3">
    <name type="scientific">Nosema granulosis</name>
    <dbReference type="NCBI Taxonomy" id="83296"/>
    <lineage>
        <taxon>Eukaryota</taxon>
        <taxon>Fungi</taxon>
        <taxon>Fungi incertae sedis</taxon>
        <taxon>Microsporidia</taxon>
        <taxon>Nosematidae</taxon>
        <taxon>Nosema</taxon>
    </lineage>
</organism>
<protein>
    <submittedName>
        <fullName evidence="2">Uncharacterized protein</fullName>
    </submittedName>
</protein>
<evidence type="ECO:0000256" key="1">
    <source>
        <dbReference type="SAM" id="SignalP"/>
    </source>
</evidence>
<reference evidence="2 3" key="1">
    <citation type="journal article" date="2020" name="Genome Biol. Evol.">
        <title>Comparative genomics of strictly vertically transmitted, feminizing microsporidia endosymbionts of amphipod crustaceans.</title>
        <authorList>
            <person name="Cormier A."/>
            <person name="Chebbi M.A."/>
            <person name="Giraud I."/>
            <person name="Wattier R."/>
            <person name="Teixeira M."/>
            <person name="Gilbert C."/>
            <person name="Rigaud T."/>
            <person name="Cordaux R."/>
        </authorList>
    </citation>
    <scope>NUCLEOTIDE SEQUENCE [LARGE SCALE GENOMIC DNA]</scope>
    <source>
        <strain evidence="2 3">Ou3-Ou53</strain>
    </source>
</reference>
<evidence type="ECO:0000313" key="3">
    <source>
        <dbReference type="Proteomes" id="UP000740883"/>
    </source>
</evidence>
<name>A0A9P6GZ34_9MICR</name>
<dbReference type="Proteomes" id="UP000740883">
    <property type="component" value="Unassembled WGS sequence"/>
</dbReference>
<sequence>MLVLLYLVSLLASYLHCDVDVFGIYEENFTKKYQALRLSDEYDINSLAIGYLKDIKIRLEECKLSFVNQEIFIYGLVNKDALDEFNSVLNQGLDGNPASTLSFSSASTTFNFEFNPLKIFVYYAFKNVSPVYPSEARSYDYFKGYAEPNTTYLQRNVDTYDVQCITFLERLRDIYQLGRVEGQSGLNLNINFNEFKEKHSELLGSFTKEELNELLQMVCRIILYENDDINIENERNTLLHYIKRVNSKSSDSEQQMFFITSDDCFYLFRVLVDLRAALFGLTDMNLSYFKPETFDDDLITINKAIVFTFEDIPEDVSVICYETERRGLETVQKYTVFDKRVVIFYKDIENQDISFIQVKIGSQKTDLINVSSQVAEALNRQSRSS</sequence>
<proteinExistence type="predicted"/>
<keyword evidence="3" id="KW-1185">Reference proteome</keyword>
<feature type="signal peptide" evidence="1">
    <location>
        <begin position="1"/>
        <end position="17"/>
    </location>
</feature>
<dbReference type="EMBL" id="SBJO01000085">
    <property type="protein sequence ID" value="KAF9763265.1"/>
    <property type="molecule type" value="Genomic_DNA"/>
</dbReference>
<evidence type="ECO:0000313" key="2">
    <source>
        <dbReference type="EMBL" id="KAF9763265.1"/>
    </source>
</evidence>
<keyword evidence="1" id="KW-0732">Signal</keyword>
<dbReference type="AlphaFoldDB" id="A0A9P6GZ34"/>
<gene>
    <name evidence="2" type="ORF">NGRA_1385</name>
</gene>
<feature type="chain" id="PRO_5040383158" evidence="1">
    <location>
        <begin position="18"/>
        <end position="385"/>
    </location>
</feature>
<accession>A0A9P6GZ34</accession>